<sequence length="283" mass="32554">MIQFVRSLFGLNKSSSNRKVAGAGLSYDQQEVEYIKDSNNRLAALVQLQKRYKNTPHAEKIKLVYEKTKKIQWFLVSKKRVHELELFHIQNTDHFISTFTLIVDVYERHQEISYQNSVAEPIVKEVPVQQVAVAAEKTGSNGSRQKGELFEIAERVKNRSRQSTTLYTEEPTAPVPTLAIPEVSINTIAKVFYHKEEAPGKQTSFEISFVSTQEEKEAFQQYISSRLGIQEVHYVGNARINLLDNKGNIQKEMAPVLYLRNYLYALTLHDYRIFPVKINRATS</sequence>
<evidence type="ECO:0000313" key="2">
    <source>
        <dbReference type="Proteomes" id="UP000480178"/>
    </source>
</evidence>
<dbReference type="Proteomes" id="UP000480178">
    <property type="component" value="Chromosome"/>
</dbReference>
<dbReference type="EMBL" id="CP048222">
    <property type="protein sequence ID" value="QHT70180.1"/>
    <property type="molecule type" value="Genomic_DNA"/>
</dbReference>
<gene>
    <name evidence="1" type="ORF">GXP67_27810</name>
</gene>
<dbReference type="AlphaFoldDB" id="A0A6C0GRR0"/>
<proteinExistence type="predicted"/>
<reference evidence="1 2" key="1">
    <citation type="submission" date="2020-01" db="EMBL/GenBank/DDBJ databases">
        <authorList>
            <person name="Kim M.K."/>
        </authorList>
    </citation>
    <scope>NUCLEOTIDE SEQUENCE [LARGE SCALE GENOMIC DNA]</scope>
    <source>
        <strain evidence="1 2">172606-1</strain>
    </source>
</reference>
<name>A0A6C0GRR0_9BACT</name>
<accession>A0A6C0GRR0</accession>
<dbReference type="RefSeq" id="WP_162446162.1">
    <property type="nucleotide sequence ID" value="NZ_CP048222.1"/>
</dbReference>
<keyword evidence="2" id="KW-1185">Reference proteome</keyword>
<organism evidence="1 2">
    <name type="scientific">Rhodocytophaga rosea</name>
    <dbReference type="NCBI Taxonomy" id="2704465"/>
    <lineage>
        <taxon>Bacteria</taxon>
        <taxon>Pseudomonadati</taxon>
        <taxon>Bacteroidota</taxon>
        <taxon>Cytophagia</taxon>
        <taxon>Cytophagales</taxon>
        <taxon>Rhodocytophagaceae</taxon>
        <taxon>Rhodocytophaga</taxon>
    </lineage>
</organism>
<evidence type="ECO:0000313" key="1">
    <source>
        <dbReference type="EMBL" id="QHT70180.1"/>
    </source>
</evidence>
<protein>
    <submittedName>
        <fullName evidence="1">Uncharacterized protein</fullName>
    </submittedName>
</protein>
<dbReference type="KEGG" id="rhoz:GXP67_27810"/>